<proteinExistence type="predicted"/>
<dbReference type="Proteomes" id="UP000321947">
    <property type="component" value="Unassembled WGS sequence"/>
</dbReference>
<evidence type="ECO:0008006" key="5">
    <source>
        <dbReference type="Google" id="ProtNLM"/>
    </source>
</evidence>
<evidence type="ECO:0000313" key="1">
    <source>
        <dbReference type="EMBL" id="KAA0045523.1"/>
    </source>
</evidence>
<evidence type="ECO:0000313" key="2">
    <source>
        <dbReference type="EMBL" id="TYK02112.1"/>
    </source>
</evidence>
<evidence type="ECO:0000313" key="4">
    <source>
        <dbReference type="Proteomes" id="UP000321947"/>
    </source>
</evidence>
<name>A0A5A7TPR3_CUCMM</name>
<dbReference type="AlphaFoldDB" id="A0A5A7TPR3"/>
<reference evidence="3 4" key="1">
    <citation type="submission" date="2019-08" db="EMBL/GenBank/DDBJ databases">
        <title>Draft genome sequences of two oriental melons (Cucumis melo L. var makuwa).</title>
        <authorList>
            <person name="Kwon S.-Y."/>
        </authorList>
    </citation>
    <scope>NUCLEOTIDE SEQUENCE [LARGE SCALE GENOMIC DNA]</scope>
    <source>
        <strain evidence="4">cv. Chang Bougi</strain>
        <strain evidence="3">cv. SW 3</strain>
        <tissue evidence="1">Leaf</tissue>
    </source>
</reference>
<accession>A0A5A7TPR3</accession>
<comment type="caution">
    <text evidence="1">The sequence shown here is derived from an EMBL/GenBank/DDBJ whole genome shotgun (WGS) entry which is preliminary data.</text>
</comment>
<organism evidence="1 3">
    <name type="scientific">Cucumis melo var. makuwa</name>
    <name type="common">Oriental melon</name>
    <dbReference type="NCBI Taxonomy" id="1194695"/>
    <lineage>
        <taxon>Eukaryota</taxon>
        <taxon>Viridiplantae</taxon>
        <taxon>Streptophyta</taxon>
        <taxon>Embryophyta</taxon>
        <taxon>Tracheophyta</taxon>
        <taxon>Spermatophyta</taxon>
        <taxon>Magnoliopsida</taxon>
        <taxon>eudicotyledons</taxon>
        <taxon>Gunneridae</taxon>
        <taxon>Pentapetalae</taxon>
        <taxon>rosids</taxon>
        <taxon>fabids</taxon>
        <taxon>Cucurbitales</taxon>
        <taxon>Cucurbitaceae</taxon>
        <taxon>Benincaseae</taxon>
        <taxon>Cucumis</taxon>
    </lineage>
</organism>
<dbReference type="Proteomes" id="UP000321393">
    <property type="component" value="Unassembled WGS sequence"/>
</dbReference>
<gene>
    <name evidence="2" type="ORF">E5676_scaffold680G001000</name>
    <name evidence="1" type="ORF">E6C27_scaffold243G00090</name>
</gene>
<dbReference type="OrthoDB" id="967795at2759"/>
<dbReference type="EMBL" id="SSTE01014401">
    <property type="protein sequence ID" value="KAA0045523.1"/>
    <property type="molecule type" value="Genomic_DNA"/>
</dbReference>
<sequence>MVGNFYVMFERWNKNLHATLKLIRSYGGWVNFRGISLHAWDMKTFVHMGKPVTVSVMSLVKQYSSLILLKQKSRLDTIIPGFILAYINIMDEDEKKLHIPNCGTKRWKMVFEKRSSNTWHVLKKSS</sequence>
<protein>
    <recommendedName>
        <fullName evidence="5">DUF4283 domain-containing protein</fullName>
    </recommendedName>
</protein>
<evidence type="ECO:0000313" key="3">
    <source>
        <dbReference type="Proteomes" id="UP000321393"/>
    </source>
</evidence>
<dbReference type="EMBL" id="SSTD01015891">
    <property type="protein sequence ID" value="TYK02112.1"/>
    <property type="molecule type" value="Genomic_DNA"/>
</dbReference>